<dbReference type="Pfam" id="PF13456">
    <property type="entry name" value="RVT_3"/>
    <property type="match status" value="1"/>
</dbReference>
<dbReference type="InterPro" id="IPR002156">
    <property type="entry name" value="RNaseH_domain"/>
</dbReference>
<comment type="caution">
    <text evidence="3">The sequence shown here is derived from an EMBL/GenBank/DDBJ whole genome shotgun (WGS) entry which is preliminary data.</text>
</comment>
<proteinExistence type="predicted"/>
<evidence type="ECO:0000256" key="1">
    <source>
        <dbReference type="SAM" id="MobiDB-lite"/>
    </source>
</evidence>
<evidence type="ECO:0000259" key="2">
    <source>
        <dbReference type="Pfam" id="PF13456"/>
    </source>
</evidence>
<evidence type="ECO:0000313" key="3">
    <source>
        <dbReference type="EMBL" id="OMO68241.1"/>
    </source>
</evidence>
<dbReference type="CDD" id="cd06222">
    <property type="entry name" value="RNase_H_like"/>
    <property type="match status" value="1"/>
</dbReference>
<dbReference type="EMBL" id="AWWV01012223">
    <property type="protein sequence ID" value="OMO68241.1"/>
    <property type="molecule type" value="Genomic_DNA"/>
</dbReference>
<dbReference type="InterPro" id="IPR052929">
    <property type="entry name" value="RNase_H-like_EbsB-rel"/>
</dbReference>
<sequence length="121" mass="13199">MPLALCTMAARLASEVESSQQRRSSRSGTRPIPNWTPSPSGRVKVNVDASFRAAPHEIGLGVAIRDSVGTVLIPAVSRINRVFDSLFTEAYAIRFGLLLALQFGFVSCEVESDSLLWRIHA</sequence>
<evidence type="ECO:0000313" key="4">
    <source>
        <dbReference type="Proteomes" id="UP000188268"/>
    </source>
</evidence>
<dbReference type="GO" id="GO:0003676">
    <property type="term" value="F:nucleic acid binding"/>
    <property type="evidence" value="ECO:0007669"/>
    <property type="project" value="InterPro"/>
</dbReference>
<dbReference type="PANTHER" id="PTHR47074:SF73">
    <property type="entry name" value="OS04G0448401 PROTEIN"/>
    <property type="match status" value="1"/>
</dbReference>
<dbReference type="Proteomes" id="UP000188268">
    <property type="component" value="Unassembled WGS sequence"/>
</dbReference>
<gene>
    <name evidence="3" type="ORF">CCACVL1_20027</name>
</gene>
<accession>A0A1R3HD38</accession>
<dbReference type="GO" id="GO:0004523">
    <property type="term" value="F:RNA-DNA hybrid ribonuclease activity"/>
    <property type="evidence" value="ECO:0007669"/>
    <property type="project" value="InterPro"/>
</dbReference>
<dbReference type="Gramene" id="OMO68241">
    <property type="protein sequence ID" value="OMO68241"/>
    <property type="gene ID" value="CCACVL1_20027"/>
</dbReference>
<dbReference type="InterPro" id="IPR036397">
    <property type="entry name" value="RNaseH_sf"/>
</dbReference>
<dbReference type="InterPro" id="IPR012337">
    <property type="entry name" value="RNaseH-like_sf"/>
</dbReference>
<dbReference type="OrthoDB" id="1749932at2759"/>
<name>A0A1R3HD38_COCAP</name>
<feature type="region of interest" description="Disordered" evidence="1">
    <location>
        <begin position="15"/>
        <end position="41"/>
    </location>
</feature>
<reference evidence="3 4" key="1">
    <citation type="submission" date="2013-09" db="EMBL/GenBank/DDBJ databases">
        <title>Corchorus capsularis genome sequencing.</title>
        <authorList>
            <person name="Alam M."/>
            <person name="Haque M.S."/>
            <person name="Islam M.S."/>
            <person name="Emdad E.M."/>
            <person name="Islam M.M."/>
            <person name="Ahmed B."/>
            <person name="Halim A."/>
            <person name="Hossen Q.M.M."/>
            <person name="Hossain M.Z."/>
            <person name="Ahmed R."/>
            <person name="Khan M.M."/>
            <person name="Islam R."/>
            <person name="Rashid M.M."/>
            <person name="Khan S.A."/>
            <person name="Rahman M.S."/>
            <person name="Alam M."/>
        </authorList>
    </citation>
    <scope>NUCLEOTIDE SEQUENCE [LARGE SCALE GENOMIC DNA]</scope>
    <source>
        <strain evidence="4">cv. CVL-1</strain>
        <tissue evidence="3">Whole seedling</tissue>
    </source>
</reference>
<dbReference type="AlphaFoldDB" id="A0A1R3HD38"/>
<dbReference type="SUPFAM" id="SSF53098">
    <property type="entry name" value="Ribonuclease H-like"/>
    <property type="match status" value="1"/>
</dbReference>
<organism evidence="3 4">
    <name type="scientific">Corchorus capsularis</name>
    <name type="common">Jute</name>
    <dbReference type="NCBI Taxonomy" id="210143"/>
    <lineage>
        <taxon>Eukaryota</taxon>
        <taxon>Viridiplantae</taxon>
        <taxon>Streptophyta</taxon>
        <taxon>Embryophyta</taxon>
        <taxon>Tracheophyta</taxon>
        <taxon>Spermatophyta</taxon>
        <taxon>Magnoliopsida</taxon>
        <taxon>eudicotyledons</taxon>
        <taxon>Gunneridae</taxon>
        <taxon>Pentapetalae</taxon>
        <taxon>rosids</taxon>
        <taxon>malvids</taxon>
        <taxon>Malvales</taxon>
        <taxon>Malvaceae</taxon>
        <taxon>Grewioideae</taxon>
        <taxon>Apeibeae</taxon>
        <taxon>Corchorus</taxon>
    </lineage>
</organism>
<dbReference type="InterPro" id="IPR044730">
    <property type="entry name" value="RNase_H-like_dom_plant"/>
</dbReference>
<dbReference type="PANTHER" id="PTHR47074">
    <property type="entry name" value="BNAC02G40300D PROTEIN"/>
    <property type="match status" value="1"/>
</dbReference>
<feature type="domain" description="RNase H type-1" evidence="2">
    <location>
        <begin position="46"/>
        <end position="114"/>
    </location>
</feature>
<keyword evidence="4" id="KW-1185">Reference proteome</keyword>
<dbReference type="Gene3D" id="3.30.420.10">
    <property type="entry name" value="Ribonuclease H-like superfamily/Ribonuclease H"/>
    <property type="match status" value="1"/>
</dbReference>
<protein>
    <recommendedName>
        <fullName evidence="2">RNase H type-1 domain-containing protein</fullName>
    </recommendedName>
</protein>